<dbReference type="EMBL" id="CALNXI010000117">
    <property type="protein sequence ID" value="CAH3019512.1"/>
    <property type="molecule type" value="Genomic_DNA"/>
</dbReference>
<dbReference type="InterPro" id="IPR001283">
    <property type="entry name" value="CRISP-related"/>
</dbReference>
<sequence>TFFLDLFSCISGKMSFKEQCIYWHNYFRTLHQVGNVSWSMDLQKQAEDWVKYLAENDKFDHSKKNPGNLYLSHPNVYPAEYCSDAVQWFHWEEKYYNYSRPGYSKAAGHFTTVVWRNSKEIGAAWAIRKDKRLVISIKYHPGGNYIGYFANNVFRPIATRLGPEWPHQPPGFARCPAKFVIPTTTAGPITLPTPSTIPFKDQCLSWHNYFRTLHQVPYVTWSKKLQKEAEDWLKNVKNSAIEQISDYPGNLYLSPFETYPEEYCSTATWWFHYEEQYYNYSNPGFVKKAEKFTQLIWKNSTQIGAASTRLKDKRLAILIKYNPEGNIAGYFGRNVFRPTARKFSPEWGRVPPEFTWCPADAVPKVPTTSSPSTMPNTSRKDLAGKMSFKNQCIYWHNYFRTLHQVPNVTWSKSLQKEAEDWVKYLAENNKFHHSEKNPGNLYLSHPNDYPAEYCSDAIQWFHWEEKYYNYDRPGYNQAAGHFTTVVWRNSKEIGAAWAIRKDKRLVVSIKYNPGGNYVGYFGKNVFPPIARTLGSQWPYTPPKFTWCPVQVRPTTDSTDPNVVPAAGKAMICCSLPCKQPSLIWHNHFRRIHQVANVTWSHDLWKKANAWADYLARHNKFEHDGKDPGNLFLSPGRPAKPCEQAVKLFYQEEKNYDYSKPRYYPKAAHFTQLVWKNTKQIGAASKRRKDGKTVVVVKYFPPGNVGGYFSRNVFPPKEPILTTSVIHCITATTQEGRPLPSVTTSASNVSTVTTDCNQVVTKPNVVRAGVSAVLESQRLATFVVQWVLFVYLIS</sequence>
<feature type="domain" description="SCP" evidence="1">
    <location>
        <begin position="15"/>
        <end position="147"/>
    </location>
</feature>
<keyword evidence="3" id="KW-1185">Reference proteome</keyword>
<comment type="caution">
    <text evidence="2">The sequence shown here is derived from an EMBL/GenBank/DDBJ whole genome shotgun (WGS) entry which is preliminary data.</text>
</comment>
<dbReference type="CDD" id="cd05382">
    <property type="entry name" value="CAP_GAPR1-like"/>
    <property type="match status" value="3"/>
</dbReference>
<dbReference type="InterPro" id="IPR034113">
    <property type="entry name" value="SCP_GAPR1-like"/>
</dbReference>
<feature type="domain" description="SCP" evidence="1">
    <location>
        <begin position="387"/>
        <end position="519"/>
    </location>
</feature>
<reference evidence="2 3" key="1">
    <citation type="submission" date="2022-05" db="EMBL/GenBank/DDBJ databases">
        <authorList>
            <consortium name="Genoscope - CEA"/>
            <person name="William W."/>
        </authorList>
    </citation>
    <scope>NUCLEOTIDE SEQUENCE [LARGE SCALE GENOMIC DNA]</scope>
</reference>
<dbReference type="PANTHER" id="PTHR10334">
    <property type="entry name" value="CYSTEINE-RICH SECRETORY PROTEIN-RELATED"/>
    <property type="match status" value="1"/>
</dbReference>
<dbReference type="Pfam" id="PF00188">
    <property type="entry name" value="CAP"/>
    <property type="match status" value="4"/>
</dbReference>
<dbReference type="InterPro" id="IPR002413">
    <property type="entry name" value="V5_allergen-like"/>
</dbReference>
<evidence type="ECO:0000313" key="3">
    <source>
        <dbReference type="Proteomes" id="UP001159427"/>
    </source>
</evidence>
<dbReference type="Proteomes" id="UP001159427">
    <property type="component" value="Unassembled WGS sequence"/>
</dbReference>
<protein>
    <recommendedName>
        <fullName evidence="1">SCP domain-containing protein</fullName>
    </recommendedName>
</protein>
<accession>A0ABN8LVM8</accession>
<feature type="domain" description="SCP" evidence="1">
    <location>
        <begin position="198"/>
        <end position="329"/>
    </location>
</feature>
<gene>
    <name evidence="2" type="ORF">PEVE_00002881</name>
</gene>
<dbReference type="InterPro" id="IPR035940">
    <property type="entry name" value="CAP_sf"/>
</dbReference>
<evidence type="ECO:0000259" key="1">
    <source>
        <dbReference type="SMART" id="SM00198"/>
    </source>
</evidence>
<proteinExistence type="predicted"/>
<dbReference type="SMART" id="SM00198">
    <property type="entry name" value="SCP"/>
    <property type="match status" value="4"/>
</dbReference>
<dbReference type="Gene3D" id="3.40.33.10">
    <property type="entry name" value="CAP"/>
    <property type="match status" value="4"/>
</dbReference>
<dbReference type="PRINTS" id="PR00838">
    <property type="entry name" value="V5ALLERGEN"/>
</dbReference>
<dbReference type="InterPro" id="IPR014044">
    <property type="entry name" value="CAP_dom"/>
</dbReference>
<dbReference type="PRINTS" id="PR00837">
    <property type="entry name" value="V5TPXLIKE"/>
</dbReference>
<feature type="domain" description="SCP" evidence="1">
    <location>
        <begin position="578"/>
        <end position="706"/>
    </location>
</feature>
<dbReference type="SUPFAM" id="SSF55797">
    <property type="entry name" value="PR-1-like"/>
    <property type="match status" value="4"/>
</dbReference>
<feature type="non-terminal residue" evidence="2">
    <location>
        <position position="1"/>
    </location>
</feature>
<organism evidence="2 3">
    <name type="scientific">Porites evermanni</name>
    <dbReference type="NCBI Taxonomy" id="104178"/>
    <lineage>
        <taxon>Eukaryota</taxon>
        <taxon>Metazoa</taxon>
        <taxon>Cnidaria</taxon>
        <taxon>Anthozoa</taxon>
        <taxon>Hexacorallia</taxon>
        <taxon>Scleractinia</taxon>
        <taxon>Fungiina</taxon>
        <taxon>Poritidae</taxon>
        <taxon>Porites</taxon>
    </lineage>
</organism>
<evidence type="ECO:0000313" key="2">
    <source>
        <dbReference type="EMBL" id="CAH3019512.1"/>
    </source>
</evidence>
<name>A0ABN8LVM8_9CNID</name>